<dbReference type="Pfam" id="PF16193">
    <property type="entry name" value="AAA_assoc_2"/>
    <property type="match status" value="1"/>
</dbReference>
<reference evidence="8" key="1">
    <citation type="submission" date="2020-07" db="EMBL/GenBank/DDBJ databases">
        <title>Huge and variable diversity of episymbiotic CPR bacteria and DPANN archaea in groundwater ecosystems.</title>
        <authorList>
            <person name="He C.Y."/>
            <person name="Keren R."/>
            <person name="Whittaker M."/>
            <person name="Farag I.F."/>
            <person name="Doudna J."/>
            <person name="Cate J.H.D."/>
            <person name="Banfield J.F."/>
        </authorList>
    </citation>
    <scope>NUCLEOTIDE SEQUENCE</scope>
    <source>
        <strain evidence="8">NC_groundwater_1813_Pr3_B-0.1um_71_17</strain>
    </source>
</reference>
<dbReference type="InterPro" id="IPR008921">
    <property type="entry name" value="DNA_pol3_clamp-load_cplx_C"/>
</dbReference>
<proteinExistence type="inferred from homology"/>
<feature type="region of interest" description="Disordered" evidence="6">
    <location>
        <begin position="407"/>
        <end position="442"/>
    </location>
</feature>
<evidence type="ECO:0000256" key="5">
    <source>
        <dbReference type="ARBA" id="ARBA00022840"/>
    </source>
</evidence>
<dbReference type="GO" id="GO:0005524">
    <property type="term" value="F:ATP binding"/>
    <property type="evidence" value="ECO:0007669"/>
    <property type="project" value="UniProtKB-KW"/>
</dbReference>
<dbReference type="SUPFAM" id="SSF48019">
    <property type="entry name" value="post-AAA+ oligomerization domain-like"/>
    <property type="match status" value="1"/>
</dbReference>
<comment type="similarity">
    <text evidence="2">Belongs to the AAA ATPase family. RarA/MGS1/WRNIP1 subfamily.</text>
</comment>
<dbReference type="Gene3D" id="1.20.272.10">
    <property type="match status" value="1"/>
</dbReference>
<evidence type="ECO:0000256" key="4">
    <source>
        <dbReference type="ARBA" id="ARBA00022741"/>
    </source>
</evidence>
<dbReference type="PANTHER" id="PTHR13779:SF7">
    <property type="entry name" value="ATPASE WRNIP1"/>
    <property type="match status" value="1"/>
</dbReference>
<dbReference type="AlphaFoldDB" id="A0A933SB10"/>
<evidence type="ECO:0000259" key="7">
    <source>
        <dbReference type="SMART" id="SM00382"/>
    </source>
</evidence>
<dbReference type="EMBL" id="JACRIW010000013">
    <property type="protein sequence ID" value="MBI5168141.1"/>
    <property type="molecule type" value="Genomic_DNA"/>
</dbReference>
<dbReference type="Pfam" id="PF00004">
    <property type="entry name" value="AAA"/>
    <property type="match status" value="1"/>
</dbReference>
<evidence type="ECO:0000256" key="2">
    <source>
        <dbReference type="ARBA" id="ARBA00008959"/>
    </source>
</evidence>
<feature type="compositionally biased region" description="Basic and acidic residues" evidence="6">
    <location>
        <begin position="407"/>
        <end position="429"/>
    </location>
</feature>
<dbReference type="InterPro" id="IPR032423">
    <property type="entry name" value="AAA_assoc_2"/>
</dbReference>
<dbReference type="SMART" id="SM00382">
    <property type="entry name" value="AAA"/>
    <property type="match status" value="1"/>
</dbReference>
<dbReference type="Gene3D" id="1.10.3710.10">
    <property type="entry name" value="DNA polymerase III clamp loader subunits, C-terminal domain"/>
    <property type="match status" value="1"/>
</dbReference>
<keyword evidence="3" id="KW-0235">DNA replication</keyword>
<gene>
    <name evidence="8" type="ORF">HZA61_01500</name>
</gene>
<evidence type="ECO:0000313" key="8">
    <source>
        <dbReference type="EMBL" id="MBI5168141.1"/>
    </source>
</evidence>
<comment type="function">
    <text evidence="1">DNA-dependent ATPase that plays important roles in cellular responses to stalled DNA replication processes.</text>
</comment>
<dbReference type="Gene3D" id="1.10.8.60">
    <property type="match status" value="1"/>
</dbReference>
<dbReference type="SUPFAM" id="SSF52540">
    <property type="entry name" value="P-loop containing nucleoside triphosphate hydrolases"/>
    <property type="match status" value="1"/>
</dbReference>
<protein>
    <submittedName>
        <fullName evidence="8">Replication-associated recombination protein A</fullName>
    </submittedName>
</protein>
<evidence type="ECO:0000256" key="3">
    <source>
        <dbReference type="ARBA" id="ARBA00022705"/>
    </source>
</evidence>
<sequence>MSPDLFGMGDDDGAAGASPAYGAGPLDAASPTAPLADRMRPRTFEELAGQQHLLHAGSPIALMRDGRHLSSIVLWGPPGTGKTTIARLVARTAGAPFVQISAVLSGVKEVKEVMTLAAATRKRTGKPTILFVDEIHRFNKAQQDAFLAHVERGDIVFIGATTENPSFEVNSALLSRARVLVLKELQPADIRALLERALTSEHGLANRVAAESEALDLLAAAADGDARRALTTLEIAAASAEAQGRGIVADDVREAFARRHLRYDKAGEEHFNLISALHKCLRDSDVDASLYWFGRMVAAGEDRLYIARRLVRFASEDVGEADPQSLLITTAAFAAYHQLGSPEGELALAQAVVHLALAPKSNATYVAYKAVMAEIEQSGSLPPPLVIRNAPTGLMKELGYGTGYAYAHDDPEAAKKQPHLPDEIADRKFYPKKPGASGAEGA</sequence>
<dbReference type="GO" id="GO:0017116">
    <property type="term" value="F:single-stranded DNA helicase activity"/>
    <property type="evidence" value="ECO:0007669"/>
    <property type="project" value="TreeGrafter"/>
</dbReference>
<dbReference type="FunFam" id="3.40.50.300:FF:000137">
    <property type="entry name" value="Replication-associated recombination protein A"/>
    <property type="match status" value="1"/>
</dbReference>
<name>A0A933SB10_UNCEI</name>
<dbReference type="GO" id="GO:0000731">
    <property type="term" value="P:DNA synthesis involved in DNA repair"/>
    <property type="evidence" value="ECO:0007669"/>
    <property type="project" value="TreeGrafter"/>
</dbReference>
<evidence type="ECO:0000313" key="9">
    <source>
        <dbReference type="Proteomes" id="UP000696931"/>
    </source>
</evidence>
<dbReference type="InterPro" id="IPR027417">
    <property type="entry name" value="P-loop_NTPase"/>
</dbReference>
<dbReference type="GO" id="GO:0003677">
    <property type="term" value="F:DNA binding"/>
    <property type="evidence" value="ECO:0007669"/>
    <property type="project" value="InterPro"/>
</dbReference>
<comment type="caution">
    <text evidence="8">The sequence shown here is derived from an EMBL/GenBank/DDBJ whole genome shotgun (WGS) entry which is preliminary data.</text>
</comment>
<organism evidence="8 9">
    <name type="scientific">Eiseniibacteriota bacterium</name>
    <dbReference type="NCBI Taxonomy" id="2212470"/>
    <lineage>
        <taxon>Bacteria</taxon>
        <taxon>Candidatus Eiseniibacteriota</taxon>
    </lineage>
</organism>
<dbReference type="GO" id="GO:0016887">
    <property type="term" value="F:ATP hydrolysis activity"/>
    <property type="evidence" value="ECO:0007669"/>
    <property type="project" value="InterPro"/>
</dbReference>
<dbReference type="InterPro" id="IPR021886">
    <property type="entry name" value="MgsA_C"/>
</dbReference>
<dbReference type="Proteomes" id="UP000696931">
    <property type="component" value="Unassembled WGS sequence"/>
</dbReference>
<dbReference type="Pfam" id="PF12002">
    <property type="entry name" value="MgsA_C"/>
    <property type="match status" value="1"/>
</dbReference>
<dbReference type="InterPro" id="IPR003959">
    <property type="entry name" value="ATPase_AAA_core"/>
</dbReference>
<dbReference type="Gene3D" id="3.40.50.300">
    <property type="entry name" value="P-loop containing nucleotide triphosphate hydrolases"/>
    <property type="match status" value="1"/>
</dbReference>
<dbReference type="GO" id="GO:0008047">
    <property type="term" value="F:enzyme activator activity"/>
    <property type="evidence" value="ECO:0007669"/>
    <property type="project" value="TreeGrafter"/>
</dbReference>
<evidence type="ECO:0000256" key="6">
    <source>
        <dbReference type="SAM" id="MobiDB-lite"/>
    </source>
</evidence>
<dbReference type="GO" id="GO:0006261">
    <property type="term" value="P:DNA-templated DNA replication"/>
    <property type="evidence" value="ECO:0007669"/>
    <property type="project" value="TreeGrafter"/>
</dbReference>
<accession>A0A933SB10</accession>
<feature type="domain" description="AAA+ ATPase" evidence="7">
    <location>
        <begin position="68"/>
        <end position="185"/>
    </location>
</feature>
<keyword evidence="5" id="KW-0067">ATP-binding</keyword>
<dbReference type="FunFam" id="1.20.272.10:FF:000001">
    <property type="entry name" value="Putative AAA family ATPase"/>
    <property type="match status" value="1"/>
</dbReference>
<dbReference type="PANTHER" id="PTHR13779">
    <property type="entry name" value="WERNER HELICASE-INTERACTING PROTEIN 1 FAMILY MEMBER"/>
    <property type="match status" value="1"/>
</dbReference>
<evidence type="ECO:0000256" key="1">
    <source>
        <dbReference type="ARBA" id="ARBA00002393"/>
    </source>
</evidence>
<dbReference type="InterPro" id="IPR051314">
    <property type="entry name" value="AAA_ATPase_RarA/MGS1/WRNIP1"/>
</dbReference>
<dbReference type="InterPro" id="IPR003593">
    <property type="entry name" value="AAA+_ATPase"/>
</dbReference>
<keyword evidence="4" id="KW-0547">Nucleotide-binding</keyword>
<dbReference type="CDD" id="cd00009">
    <property type="entry name" value="AAA"/>
    <property type="match status" value="1"/>
</dbReference>